<comment type="caution">
    <text evidence="1">The sequence shown here is derived from an EMBL/GenBank/DDBJ whole genome shotgun (WGS) entry which is preliminary data.</text>
</comment>
<dbReference type="EMBL" id="PXOQ01000009">
    <property type="protein sequence ID" value="PSG88713.1"/>
    <property type="molecule type" value="Genomic_DNA"/>
</dbReference>
<reference evidence="1 2" key="1">
    <citation type="submission" date="2018-03" db="EMBL/GenBank/DDBJ databases">
        <title>Mesoflavibacter sp. HG37 and Mesoflavibacter sp. HG96 sp.nov., two marine bacteria isolated from seawater of Western Pacific Ocean.</title>
        <authorList>
            <person name="Cheng H."/>
            <person name="Wu Y.-H."/>
            <person name="Guo L.-L."/>
            <person name="Xu X.-W."/>
        </authorList>
    </citation>
    <scope>NUCLEOTIDE SEQUENCE [LARGE SCALE GENOMIC DNA]</scope>
    <source>
        <strain evidence="1 2">KCTC 32269</strain>
    </source>
</reference>
<dbReference type="AlphaFoldDB" id="A0A2T1NA50"/>
<dbReference type="RefSeq" id="WP_106463854.1">
    <property type="nucleotide sequence ID" value="NZ_PXOQ01000009.1"/>
</dbReference>
<evidence type="ECO:0000313" key="2">
    <source>
        <dbReference type="Proteomes" id="UP000238426"/>
    </source>
</evidence>
<evidence type="ECO:0000313" key="1">
    <source>
        <dbReference type="EMBL" id="PSG88713.1"/>
    </source>
</evidence>
<accession>A0A2T1NA50</accession>
<name>A0A2T1NA50_9FLAO</name>
<proteinExistence type="predicted"/>
<gene>
    <name evidence="1" type="ORF">C7H52_10515</name>
</gene>
<protein>
    <recommendedName>
        <fullName evidence="3">Four helix bundle protein</fullName>
    </recommendedName>
</protein>
<sequence>MYAPTHLSNSPMYRKALDIFNLSSSISHYLGEDLAALNQDGVEDINVYFSGDIITYSNALAPHILKAEMASFSDNKYKHANLVKQLTNKLYVSCKKLERCNSNGKDYIPILRQELKKFRKLQRTWFLTL</sequence>
<dbReference type="OrthoDB" id="1441544at2"/>
<evidence type="ECO:0008006" key="3">
    <source>
        <dbReference type="Google" id="ProtNLM"/>
    </source>
</evidence>
<dbReference type="Proteomes" id="UP000238426">
    <property type="component" value="Unassembled WGS sequence"/>
</dbReference>
<keyword evidence="2" id="KW-1185">Reference proteome</keyword>
<organism evidence="1 2">
    <name type="scientific">Aurantibacter aestuarii</name>
    <dbReference type="NCBI Taxonomy" id="1266046"/>
    <lineage>
        <taxon>Bacteria</taxon>
        <taxon>Pseudomonadati</taxon>
        <taxon>Bacteroidota</taxon>
        <taxon>Flavobacteriia</taxon>
        <taxon>Flavobacteriales</taxon>
        <taxon>Flavobacteriaceae</taxon>
        <taxon>Aurantibacter</taxon>
    </lineage>
</organism>